<name>A0ACC3SIY5_9PEZI</name>
<organism evidence="1 2">
    <name type="scientific">Zalaria obscura</name>
    <dbReference type="NCBI Taxonomy" id="2024903"/>
    <lineage>
        <taxon>Eukaryota</taxon>
        <taxon>Fungi</taxon>
        <taxon>Dikarya</taxon>
        <taxon>Ascomycota</taxon>
        <taxon>Pezizomycotina</taxon>
        <taxon>Dothideomycetes</taxon>
        <taxon>Dothideomycetidae</taxon>
        <taxon>Dothideales</taxon>
        <taxon>Zalariaceae</taxon>
        <taxon>Zalaria</taxon>
    </lineage>
</organism>
<sequence length="139" mass="15054">MPSGSCFCGTVKISHMGDVPLQRMTSSAFSINAMVSATEFSLDAGDPKRKIISSVPGREVAYYFCGECGTTLWSEDCSRPEVRFVKYGCMDDLAAKNAGKPKYEICTSTKLSWVPQVEGAKQYEDIAGLREELSGEASG</sequence>
<keyword evidence="2" id="KW-1185">Reference proteome</keyword>
<reference evidence="1" key="1">
    <citation type="submission" date="2024-02" db="EMBL/GenBank/DDBJ databases">
        <title>Metagenome Assembled Genome of Zalaria obscura JY119.</title>
        <authorList>
            <person name="Vighnesh L."/>
            <person name="Jagadeeshwari U."/>
            <person name="Venkata Ramana C."/>
            <person name="Sasikala C."/>
        </authorList>
    </citation>
    <scope>NUCLEOTIDE SEQUENCE</scope>
    <source>
        <strain evidence="1">JY119</strain>
    </source>
</reference>
<dbReference type="EMBL" id="JAMKPW020000008">
    <property type="protein sequence ID" value="KAK8215279.1"/>
    <property type="molecule type" value="Genomic_DNA"/>
</dbReference>
<proteinExistence type="predicted"/>
<gene>
    <name evidence="1" type="ORF">M8818_001900</name>
</gene>
<dbReference type="Proteomes" id="UP001320706">
    <property type="component" value="Unassembled WGS sequence"/>
</dbReference>
<comment type="caution">
    <text evidence="1">The sequence shown here is derived from an EMBL/GenBank/DDBJ whole genome shotgun (WGS) entry which is preliminary data.</text>
</comment>
<protein>
    <submittedName>
        <fullName evidence="1">Uncharacterized protein</fullName>
    </submittedName>
</protein>
<evidence type="ECO:0000313" key="1">
    <source>
        <dbReference type="EMBL" id="KAK8215279.1"/>
    </source>
</evidence>
<accession>A0ACC3SIY5</accession>
<evidence type="ECO:0000313" key="2">
    <source>
        <dbReference type="Proteomes" id="UP001320706"/>
    </source>
</evidence>